<accession>A0A5P6VRL7</accession>
<proteinExistence type="predicted"/>
<dbReference type="EMBL" id="CP043028">
    <property type="protein sequence ID" value="QFJ53471.1"/>
    <property type="molecule type" value="Genomic_DNA"/>
</dbReference>
<name>A0A5P6VRL7_PSEXY</name>
<dbReference type="Proteomes" id="UP000327030">
    <property type="component" value="Chromosome 1"/>
</dbReference>
<evidence type="ECO:0000313" key="1">
    <source>
        <dbReference type="EMBL" id="QFJ53394.1"/>
    </source>
</evidence>
<dbReference type="KEGG" id="pxv:FXF36_00570"/>
<sequence length="109" mass="13198">METRNIDNKYLKHMLRVLDRYGVSYMVDENKDEEYSQITTGLSYQDFNRYVERAMCEFESETMHNGRFVISFNELLNNKDELQREFFPDKKGMAYHILSRDQAKLKHLE</sequence>
<evidence type="ECO:0000313" key="2">
    <source>
        <dbReference type="EMBL" id="QFJ53471.1"/>
    </source>
</evidence>
<organism evidence="2 3">
    <name type="scientific">Pseudobutyrivibrio xylanivorans</name>
    <dbReference type="NCBI Taxonomy" id="185007"/>
    <lineage>
        <taxon>Bacteria</taxon>
        <taxon>Bacillati</taxon>
        <taxon>Bacillota</taxon>
        <taxon>Clostridia</taxon>
        <taxon>Lachnospirales</taxon>
        <taxon>Lachnospiraceae</taxon>
        <taxon>Pseudobutyrivibrio</taxon>
    </lineage>
</organism>
<reference evidence="2" key="1">
    <citation type="journal article" date="2018" name="Nat. Biotechnol.">
        <title>Cultivation and sequencing of rumen microbiome members from the Hungate1000 Collection.</title>
        <authorList>
            <consortium name="Hungate1000 project collaborators"/>
            <person name="Seshadri R."/>
            <person name="Leahy S.C."/>
            <person name="Attwood G.T."/>
            <person name="Teh K.H."/>
            <person name="Lambie S.C."/>
            <person name="Cookson A.L."/>
            <person name="Eloe-Fadrosh E.A."/>
            <person name="Pavlopoulos G.A."/>
            <person name="Hadjithomas M."/>
            <person name="Varghese N.J."/>
            <person name="Paez-Espino D."/>
            <person name="Perry R."/>
            <person name="Henderson G."/>
            <person name="Creevey C.J."/>
            <person name="Terrapon N."/>
            <person name="Lapebie P."/>
            <person name="Drula E."/>
            <person name="Lombard V."/>
            <person name="Rubin E."/>
            <person name="Kyrpides N.C."/>
            <person name="Henrissat B."/>
            <person name="Woyke T."/>
            <person name="Ivanova N.N."/>
            <person name="Kelly W.J."/>
        </authorList>
    </citation>
    <scope>NUCLEOTIDE SEQUENCE</scope>
    <source>
        <strain evidence="2">MA3014</strain>
    </source>
</reference>
<reference evidence="2" key="4">
    <citation type="journal article" date="2020" name="Genome Biol. Evol.">
        <title>Complete Genome Sequence of the Polysaccharide-Degrading Rumen Bacterium Pseudobutyrivibrio xylanivorans MA3014 Reveals an Incomplete Glycolytic Pathway.</title>
        <authorList>
            <person name="Palevich N."/>
            <person name="Maclean P.H."/>
            <person name="Kelly W.J."/>
            <person name="Leahy S.C."/>
            <person name="Rakonjac J."/>
            <person name="Attwood G.T."/>
        </authorList>
    </citation>
    <scope>NUCLEOTIDE SEQUENCE</scope>
    <source>
        <strain evidence="2">MA3014</strain>
    </source>
</reference>
<reference evidence="3" key="3">
    <citation type="submission" date="2019-08" db="EMBL/GenBank/DDBJ databases">
        <title>Complete Genome Sequence of the Polysaccharide-Degrading Rumen Bacterium Pseudobutyrivibrio xylanivorans MA3014.</title>
        <authorList>
            <person name="Palevich N."/>
            <person name="Maclean P.H."/>
            <person name="Kelly W.J."/>
            <person name="Leahy S.C."/>
            <person name="Rakonjac J."/>
            <person name="Attwood G.T."/>
        </authorList>
    </citation>
    <scope>NUCLEOTIDE SEQUENCE [LARGE SCALE GENOMIC DNA]</scope>
    <source>
        <strain evidence="3">MA3014</strain>
    </source>
</reference>
<dbReference type="AlphaFoldDB" id="A0A5P6VRL7"/>
<dbReference type="KEGG" id="pxv:FXF36_00160"/>
<protein>
    <submittedName>
        <fullName evidence="2">Uncharacterized protein</fullName>
    </submittedName>
</protein>
<dbReference type="EMBL" id="CP043028">
    <property type="protein sequence ID" value="QFJ53394.1"/>
    <property type="molecule type" value="Genomic_DNA"/>
</dbReference>
<evidence type="ECO:0000313" key="3">
    <source>
        <dbReference type="Proteomes" id="UP000327030"/>
    </source>
</evidence>
<gene>
    <name evidence="1" type="ORF">FXF36_00160</name>
    <name evidence="2" type="ORF">FXF36_00570</name>
</gene>
<reference evidence="2" key="2">
    <citation type="journal article" date="2019" name="Appl. Environ. Microbiol.">
        <title>Comparative Genomics of Rumen Butyrivibrio spp. Uncovers a Continuum of Polysaccharide-Degrading Capabilities.</title>
        <authorList>
            <person name="Palevich N."/>
            <person name="Kelly W.J."/>
            <person name="Leahy S.C."/>
            <person name="Denman S."/>
            <person name="Altermann E."/>
            <person name="Rakonjac J."/>
            <person name="Attwood G.T."/>
        </authorList>
    </citation>
    <scope>NUCLEOTIDE SEQUENCE</scope>
    <source>
        <strain evidence="2">MA3014</strain>
    </source>
</reference>